<keyword evidence="1" id="KW-1133">Transmembrane helix</keyword>
<dbReference type="AlphaFoldDB" id="A0A1X7U9J9"/>
<protein>
    <submittedName>
        <fullName evidence="2">Uncharacterized protein</fullName>
    </submittedName>
</protein>
<name>A0A1X7U9J9_AMPQE</name>
<organism evidence="2">
    <name type="scientific">Amphimedon queenslandica</name>
    <name type="common">Sponge</name>
    <dbReference type="NCBI Taxonomy" id="400682"/>
    <lineage>
        <taxon>Eukaryota</taxon>
        <taxon>Metazoa</taxon>
        <taxon>Porifera</taxon>
        <taxon>Demospongiae</taxon>
        <taxon>Heteroscleromorpha</taxon>
        <taxon>Haplosclerida</taxon>
        <taxon>Niphatidae</taxon>
        <taxon>Amphimedon</taxon>
    </lineage>
</organism>
<proteinExistence type="predicted"/>
<evidence type="ECO:0000256" key="1">
    <source>
        <dbReference type="SAM" id="Phobius"/>
    </source>
</evidence>
<dbReference type="EnsemblMetazoa" id="Aqu2.1.24632_001">
    <property type="protein sequence ID" value="Aqu2.1.24632_001"/>
    <property type="gene ID" value="Aqu2.1.24632"/>
</dbReference>
<dbReference type="InParanoid" id="A0A1X7U9J9"/>
<keyword evidence="1" id="KW-0812">Transmembrane</keyword>
<accession>A0A1X7U9J9</accession>
<evidence type="ECO:0000313" key="2">
    <source>
        <dbReference type="EnsemblMetazoa" id="Aqu2.1.24632_001"/>
    </source>
</evidence>
<sequence length="178" mass="21001">MVSGLNFNAFKSFHMSFRNDGASAYEYFLNRSRKAYAKLSLVRRTFSVHSPTYVKKMLYLTLVRSQLTYLSQVWRPMLIEDIESLEREQCHATKYMLNDWESDYRSRLVALHLIPLHYFLELQDIIFLYCVSNIQTLVLIFMSLYHFHPAVLALLLNPQFADLVIYISIESLDYGTFS</sequence>
<reference evidence="2" key="1">
    <citation type="submission" date="2017-05" db="UniProtKB">
        <authorList>
            <consortium name="EnsemblMetazoa"/>
        </authorList>
    </citation>
    <scope>IDENTIFICATION</scope>
</reference>
<feature type="transmembrane region" description="Helical" evidence="1">
    <location>
        <begin position="126"/>
        <end position="144"/>
    </location>
</feature>
<keyword evidence="1" id="KW-0472">Membrane</keyword>